<dbReference type="PANTHER" id="PTHR22726">
    <property type="entry name" value="METALLOENDOPEPTIDASE OMA1"/>
    <property type="match status" value="1"/>
</dbReference>
<proteinExistence type="inferred from homology"/>
<sequence>MFPSLAKAARLVRPRAVVLPNRILQTHARAATRPTPTSFPFHRQFHTTKPAFRNSRYEQSRRLREGVWSLFVRWSSRPTFYLEVAGLGGITGSWYLYHLEEVPVSGRRRFNVISHQFEKQLGDSQYVQVTHQFQHEILPEHDPRVIQVRRVLDRLIPNSGLPADYDWKVTVIESKETNAFVIPGGKVFVFTGILPICQNDDGLAAVLGHEIGHNVARHIAEQMSRGIFLLAAAWVVELMWGIPGGISQQLLQLAIDRPRSRAQESEADHIGLMMMAKSCYDPKAAVGLWERMQVVEQKMPVPPEILSTHPSSHRRQVELAALLPQAYQVALDSECAVTGNYVEQFKNFADEYTY</sequence>
<dbReference type="InterPro" id="IPR051156">
    <property type="entry name" value="Mito/Outer_Membr_Metalloprot"/>
</dbReference>
<feature type="domain" description="Peptidase M48" evidence="7">
    <location>
        <begin position="147"/>
        <end position="319"/>
    </location>
</feature>
<dbReference type="Gene3D" id="3.30.2010.10">
    <property type="entry name" value="Metalloproteases ('zincins'), catalytic domain"/>
    <property type="match status" value="1"/>
</dbReference>
<dbReference type="GO" id="GO:0006515">
    <property type="term" value="P:protein quality control for misfolded or incompletely synthesized proteins"/>
    <property type="evidence" value="ECO:0007669"/>
    <property type="project" value="TreeGrafter"/>
</dbReference>
<evidence type="ECO:0000256" key="3">
    <source>
        <dbReference type="ARBA" id="ARBA00022801"/>
    </source>
</evidence>
<keyword evidence="5 6" id="KW-0482">Metalloprotease</keyword>
<evidence type="ECO:0000256" key="2">
    <source>
        <dbReference type="ARBA" id="ARBA00022723"/>
    </source>
</evidence>
<dbReference type="Pfam" id="PF01435">
    <property type="entry name" value="Peptidase_M48"/>
    <property type="match status" value="1"/>
</dbReference>
<evidence type="ECO:0000313" key="8">
    <source>
        <dbReference type="EMBL" id="KAK6543927.1"/>
    </source>
</evidence>
<name>A0AAV9XQQ8_9PEZI</name>
<organism evidence="8 9">
    <name type="scientific">Orbilia ellipsospora</name>
    <dbReference type="NCBI Taxonomy" id="2528407"/>
    <lineage>
        <taxon>Eukaryota</taxon>
        <taxon>Fungi</taxon>
        <taxon>Dikarya</taxon>
        <taxon>Ascomycota</taxon>
        <taxon>Pezizomycotina</taxon>
        <taxon>Orbiliomycetes</taxon>
        <taxon>Orbiliales</taxon>
        <taxon>Orbiliaceae</taxon>
        <taxon>Orbilia</taxon>
    </lineage>
</organism>
<keyword evidence="1 6" id="KW-0645">Protease</keyword>
<keyword evidence="9" id="KW-1185">Reference proteome</keyword>
<comment type="caution">
    <text evidence="8">The sequence shown here is derived from an EMBL/GenBank/DDBJ whole genome shotgun (WGS) entry which is preliminary data.</text>
</comment>
<keyword evidence="2" id="KW-0479">Metal-binding</keyword>
<dbReference type="AlphaFoldDB" id="A0AAV9XQQ8"/>
<gene>
    <name evidence="8" type="ORF">TWF694_000645</name>
</gene>
<evidence type="ECO:0000259" key="7">
    <source>
        <dbReference type="Pfam" id="PF01435"/>
    </source>
</evidence>
<evidence type="ECO:0000256" key="4">
    <source>
        <dbReference type="ARBA" id="ARBA00022833"/>
    </source>
</evidence>
<dbReference type="GO" id="GO:0005743">
    <property type="term" value="C:mitochondrial inner membrane"/>
    <property type="evidence" value="ECO:0007669"/>
    <property type="project" value="TreeGrafter"/>
</dbReference>
<dbReference type="GO" id="GO:0034982">
    <property type="term" value="P:mitochondrial protein processing"/>
    <property type="evidence" value="ECO:0007669"/>
    <property type="project" value="TreeGrafter"/>
</dbReference>
<dbReference type="CDD" id="cd07331">
    <property type="entry name" value="M48C_Oma1_like"/>
    <property type="match status" value="1"/>
</dbReference>
<comment type="similarity">
    <text evidence="6">Belongs to the peptidase M48 family.</text>
</comment>
<protein>
    <recommendedName>
        <fullName evidence="7">Peptidase M48 domain-containing protein</fullName>
    </recommendedName>
</protein>
<accession>A0AAV9XQQ8</accession>
<dbReference type="GO" id="GO:0004222">
    <property type="term" value="F:metalloendopeptidase activity"/>
    <property type="evidence" value="ECO:0007669"/>
    <property type="project" value="InterPro"/>
</dbReference>
<evidence type="ECO:0000256" key="5">
    <source>
        <dbReference type="ARBA" id="ARBA00023049"/>
    </source>
</evidence>
<dbReference type="GO" id="GO:0046872">
    <property type="term" value="F:metal ion binding"/>
    <property type="evidence" value="ECO:0007669"/>
    <property type="project" value="UniProtKB-KW"/>
</dbReference>
<dbReference type="PANTHER" id="PTHR22726:SF1">
    <property type="entry name" value="METALLOENDOPEPTIDASE OMA1, MITOCHONDRIAL"/>
    <property type="match status" value="1"/>
</dbReference>
<keyword evidence="4 6" id="KW-0862">Zinc</keyword>
<evidence type="ECO:0000256" key="1">
    <source>
        <dbReference type="ARBA" id="ARBA00022670"/>
    </source>
</evidence>
<dbReference type="InterPro" id="IPR001915">
    <property type="entry name" value="Peptidase_M48"/>
</dbReference>
<comment type="cofactor">
    <cofactor evidence="6">
        <name>Zn(2+)</name>
        <dbReference type="ChEBI" id="CHEBI:29105"/>
    </cofactor>
    <text evidence="6">Binds 1 zinc ion per subunit.</text>
</comment>
<dbReference type="EMBL" id="JAVHJO010000001">
    <property type="protein sequence ID" value="KAK6543927.1"/>
    <property type="molecule type" value="Genomic_DNA"/>
</dbReference>
<reference evidence="8 9" key="1">
    <citation type="submission" date="2019-10" db="EMBL/GenBank/DDBJ databases">
        <authorList>
            <person name="Palmer J.M."/>
        </authorList>
    </citation>
    <scope>NUCLEOTIDE SEQUENCE [LARGE SCALE GENOMIC DNA]</scope>
    <source>
        <strain evidence="8 9">TWF694</strain>
    </source>
</reference>
<keyword evidence="3 6" id="KW-0378">Hydrolase</keyword>
<evidence type="ECO:0000256" key="6">
    <source>
        <dbReference type="RuleBase" id="RU003983"/>
    </source>
</evidence>
<evidence type="ECO:0000313" key="9">
    <source>
        <dbReference type="Proteomes" id="UP001365542"/>
    </source>
</evidence>
<dbReference type="Proteomes" id="UP001365542">
    <property type="component" value="Unassembled WGS sequence"/>
</dbReference>